<gene>
    <name evidence="1" type="ORF">PR048_030052</name>
</gene>
<protein>
    <recommendedName>
        <fullName evidence="3">NYN domain-containing protein</fullName>
    </recommendedName>
</protein>
<name>A0ABQ9G7U9_9NEOP</name>
<keyword evidence="2" id="KW-1185">Reference proteome</keyword>
<proteinExistence type="predicted"/>
<evidence type="ECO:0000313" key="2">
    <source>
        <dbReference type="Proteomes" id="UP001159363"/>
    </source>
</evidence>
<comment type="caution">
    <text evidence="1">The sequence shown here is derived from an EMBL/GenBank/DDBJ whole genome shotgun (WGS) entry which is preliminary data.</text>
</comment>
<reference evidence="1 2" key="1">
    <citation type="submission" date="2023-02" db="EMBL/GenBank/DDBJ databases">
        <title>LHISI_Scaffold_Assembly.</title>
        <authorList>
            <person name="Stuart O.P."/>
            <person name="Cleave R."/>
            <person name="Magrath M.J.L."/>
            <person name="Mikheyev A.S."/>
        </authorList>
    </citation>
    <scope>NUCLEOTIDE SEQUENCE [LARGE SCALE GENOMIC DNA]</scope>
    <source>
        <strain evidence="1">Daus_M_001</strain>
        <tissue evidence="1">Leg muscle</tissue>
    </source>
</reference>
<dbReference type="Proteomes" id="UP001159363">
    <property type="component" value="Chromosome 13"/>
</dbReference>
<accession>A0ABQ9G7U9</accession>
<sequence length="470" mass="51955">MFIEQNIMHSMKVKGGLISGHGFSDSVLTQWILSGPGCLKLCDVLEKLCGISNTSSEQHVELRDSRRSRDDLDIKKFLDWFSAHPPFQTPQVLQSMFTGVAGENINCDQATAIGKKAVNHIIGGNFMIENISADCKVVVDGGYLWHALVWSRPAAFDQICEAYVTFVQKQFSLTATVVSDDDKCTTKGKERRRWFAGRFSTDISIAANNVVTSMQVDFLRNDHSKNGLIKLLVTYFQASGYHVVQCSGDADTTIAAIALQYETSCGVKVIATDTDNLAMLTARADEDTHSEVFHPSSGKTTGKIFSISAIQWDIGEMKNHILFCHAMSGSDITSAFFGKGKKQAWNIIKSDVSIRSTVEVFMHPNADKMDIISAGEKFAMSLYQGYDNYATLDELRIHIYTHKIAKLPVSASLQLASLPPTDAACEQHSLWVYLRIQEWLSHSLDPVVWGWESVSGTLVPITISLPPAPE</sequence>
<evidence type="ECO:0000313" key="1">
    <source>
        <dbReference type="EMBL" id="KAJ8868524.1"/>
    </source>
</evidence>
<organism evidence="1 2">
    <name type="scientific">Dryococelus australis</name>
    <dbReference type="NCBI Taxonomy" id="614101"/>
    <lineage>
        <taxon>Eukaryota</taxon>
        <taxon>Metazoa</taxon>
        <taxon>Ecdysozoa</taxon>
        <taxon>Arthropoda</taxon>
        <taxon>Hexapoda</taxon>
        <taxon>Insecta</taxon>
        <taxon>Pterygota</taxon>
        <taxon>Neoptera</taxon>
        <taxon>Polyneoptera</taxon>
        <taxon>Phasmatodea</taxon>
        <taxon>Verophasmatodea</taxon>
        <taxon>Anareolatae</taxon>
        <taxon>Phasmatidae</taxon>
        <taxon>Eurycanthinae</taxon>
        <taxon>Dryococelus</taxon>
    </lineage>
</organism>
<dbReference type="EMBL" id="JARBHB010000014">
    <property type="protein sequence ID" value="KAJ8868524.1"/>
    <property type="molecule type" value="Genomic_DNA"/>
</dbReference>
<evidence type="ECO:0008006" key="3">
    <source>
        <dbReference type="Google" id="ProtNLM"/>
    </source>
</evidence>